<name>A0ACC2JBP6_9PEZI</name>
<accession>A0ACC2JBP6</accession>
<sequence length="750" mass="84594">MENWFSDVGRTVLLEALGDACDRISNSFKTDFQTYSQDRLNVAAELDTLRQKASQVSRLEEENIALRDEIKALREAGREQTSTLNTANHAEAKSALRTPLAPRSTNHVSFKGTKQLNVEGLALPQLKAEFLRIDKKHAKLHDKYLELQDALAKSNQLLRERTTTYHQWVDHAQKLGEQSLKRAQKIKKLEVKLAEVSQGSFNSSFSSDAGELEVEIPAAPTILTPLHPSPRQQSNVSIPSLTPVPRYRPRILSASSRPSITIGTSGSQRTNDTTPRLPPLPQNQKPSGREPHIKSEPSSDTPVVVSERCIRKRKYTGDDESNIATSVRLKIEYSPEPLINDQRRRSTPHESIDFDTECHRVETPRKHARYQQTHDIQLENVEIGGHSSSTRTVDPSNSNKQDSRNPINSAPARDLAALNCPELEVGTNSALQSLNSNQVRLGPNLASHSRNRKPPTKRRGLASLAEDGYQDENSDPLNSKGRSRSSVLEHLLNTPSPAPENEILQSSSSVQNRLSDIYFQLPKRRELPFGKDGRRSTSATPKASPNMANNQPASQPPNQNRDKPNGRSRSAEKGKTGAPPLRQTPRARLRLEDFKINPHVNEGYDYAFTDVVRNKDDRACLQGCVKENCCGHKFRALARACRPSTRPHEFQSLLESYLGDDCHRLSTMSEAEKETLWIEAKTRELANTNGRHRHRYHRMTTPPGFWRPDFPSTQEGEEYNEEAVELEHKIIEERYREAMRPGGLWIFRDE</sequence>
<dbReference type="EMBL" id="JAPUUL010002709">
    <property type="protein sequence ID" value="KAJ8124871.1"/>
    <property type="molecule type" value="Genomic_DNA"/>
</dbReference>
<reference evidence="1" key="1">
    <citation type="submission" date="2022-12" db="EMBL/GenBank/DDBJ databases">
        <title>Genome Sequence of Lasiodiplodia mahajangana.</title>
        <authorList>
            <person name="Buettner E."/>
        </authorList>
    </citation>
    <scope>NUCLEOTIDE SEQUENCE</scope>
    <source>
        <strain evidence="1">VT137</strain>
    </source>
</reference>
<keyword evidence="2" id="KW-1185">Reference proteome</keyword>
<gene>
    <name evidence="1" type="ORF">O1611_g8769</name>
</gene>
<evidence type="ECO:0000313" key="2">
    <source>
        <dbReference type="Proteomes" id="UP001153332"/>
    </source>
</evidence>
<evidence type="ECO:0000313" key="1">
    <source>
        <dbReference type="EMBL" id="KAJ8124871.1"/>
    </source>
</evidence>
<comment type="caution">
    <text evidence="1">The sequence shown here is derived from an EMBL/GenBank/DDBJ whole genome shotgun (WGS) entry which is preliminary data.</text>
</comment>
<organism evidence="1 2">
    <name type="scientific">Lasiodiplodia mahajangana</name>
    <dbReference type="NCBI Taxonomy" id="1108764"/>
    <lineage>
        <taxon>Eukaryota</taxon>
        <taxon>Fungi</taxon>
        <taxon>Dikarya</taxon>
        <taxon>Ascomycota</taxon>
        <taxon>Pezizomycotina</taxon>
        <taxon>Dothideomycetes</taxon>
        <taxon>Dothideomycetes incertae sedis</taxon>
        <taxon>Botryosphaeriales</taxon>
        <taxon>Botryosphaeriaceae</taxon>
        <taxon>Lasiodiplodia</taxon>
    </lineage>
</organism>
<protein>
    <submittedName>
        <fullName evidence="1">Uncharacterized protein</fullName>
    </submittedName>
</protein>
<dbReference type="Proteomes" id="UP001153332">
    <property type="component" value="Unassembled WGS sequence"/>
</dbReference>
<proteinExistence type="predicted"/>